<dbReference type="AlphaFoldDB" id="A0A3M2LLA8"/>
<dbReference type="Proteomes" id="UP000282674">
    <property type="component" value="Unassembled WGS sequence"/>
</dbReference>
<evidence type="ECO:0000313" key="1">
    <source>
        <dbReference type="EMBL" id="RMI38217.1"/>
    </source>
</evidence>
<accession>A0A3M2LLA8</accession>
<keyword evidence="2" id="KW-1185">Reference proteome</keyword>
<dbReference type="RefSeq" id="WP_122198516.1">
    <property type="nucleotide sequence ID" value="NZ_JBHSKC010000048.1"/>
</dbReference>
<protein>
    <submittedName>
        <fullName evidence="1">Uncharacterized protein</fullName>
    </submittedName>
</protein>
<organism evidence="1 2">
    <name type="scientific">Actinomadura harenae</name>
    <dbReference type="NCBI Taxonomy" id="2483351"/>
    <lineage>
        <taxon>Bacteria</taxon>
        <taxon>Bacillati</taxon>
        <taxon>Actinomycetota</taxon>
        <taxon>Actinomycetes</taxon>
        <taxon>Streptosporangiales</taxon>
        <taxon>Thermomonosporaceae</taxon>
        <taxon>Actinomadura</taxon>
    </lineage>
</organism>
<reference evidence="1 2" key="1">
    <citation type="submission" date="2018-10" db="EMBL/GenBank/DDBJ databases">
        <title>Isolation from soil.</title>
        <authorList>
            <person name="Hu J."/>
        </authorList>
    </citation>
    <scope>NUCLEOTIDE SEQUENCE [LARGE SCALE GENOMIC DNA]</scope>
    <source>
        <strain evidence="1 2">NEAU-Ht49</strain>
    </source>
</reference>
<name>A0A3M2LLA8_9ACTN</name>
<gene>
    <name evidence="1" type="ORF">EBO15_33635</name>
</gene>
<evidence type="ECO:0000313" key="2">
    <source>
        <dbReference type="Proteomes" id="UP000282674"/>
    </source>
</evidence>
<proteinExistence type="predicted"/>
<sequence length="260" mass="29148">MAYPVSQLETTPTARWLADMRRAKSRTQYFHALRTLLRDAHDPARLPTREELNRLTGHDSSSTIYSVFNQDSLVHALDGPPRTSRLGRLDIVAKAVIEAKVWSYGEYRTGWIKALRRCPRWPERTVATSLLHTIVLWATHEPEFAIAGCYAPPYSAVQDLCVVVDGTLSEPEAEQLLQSVVETADGPLGDLPATVVDVVYDRLLDTAFQAPEAILRSLEGQRERVRDVLHLLDRMSEDEVGRALPHGVSVELLRRFAEGA</sequence>
<dbReference type="EMBL" id="RFFG01000090">
    <property type="protein sequence ID" value="RMI38217.1"/>
    <property type="molecule type" value="Genomic_DNA"/>
</dbReference>
<dbReference type="OrthoDB" id="3457128at2"/>
<comment type="caution">
    <text evidence="1">The sequence shown here is derived from an EMBL/GenBank/DDBJ whole genome shotgun (WGS) entry which is preliminary data.</text>
</comment>